<evidence type="ECO:0000313" key="3">
    <source>
        <dbReference type="Proteomes" id="UP001162131"/>
    </source>
</evidence>
<reference evidence="2" key="1">
    <citation type="submission" date="2021-09" db="EMBL/GenBank/DDBJ databases">
        <authorList>
            <consortium name="AG Swart"/>
            <person name="Singh M."/>
            <person name="Singh A."/>
            <person name="Seah K."/>
            <person name="Emmerich C."/>
        </authorList>
    </citation>
    <scope>NUCLEOTIDE SEQUENCE</scope>
    <source>
        <strain evidence="2">ATCC30299</strain>
    </source>
</reference>
<sequence>MAQPVNPEILEKYSEWLFDELSPELQSAFKLALDQLYEDSSLLAINESNNLNEHASFVNRQLSEMLQSLNCQLECTQGQAYSDFSDPSILAPAIEALKKLHESTNMLKAKAKVAFPKEKIDENSKVSILRFYCKKDDEDNLNWVLCVENATQDYFRKVEFFISESNEKIAEIRLLEPEINIKRHLGKLNPSFDYYGNHIIAKVDGRPVSELFPIMKVEFKGAELGDNDNLCCTIANSSNENLDNLYVFCNETSQSYPVGKTLQPGETHELEISIENLSSISIRVMKDHDVVSIAYSLLNLDEDEEDEGSEEEKNEENSKGLSMSCPFPGFRAPVIDPAIQKVNEALVTLGEAKIQLAEMIKREYPEVAAKMQLYKAVSRYNTYDDCIGYLMDAGVIN</sequence>
<evidence type="ECO:0000256" key="1">
    <source>
        <dbReference type="SAM" id="MobiDB-lite"/>
    </source>
</evidence>
<feature type="compositionally biased region" description="Acidic residues" evidence="1">
    <location>
        <begin position="302"/>
        <end position="314"/>
    </location>
</feature>
<accession>A0AAU9IPB4</accession>
<feature type="region of interest" description="Disordered" evidence="1">
    <location>
        <begin position="302"/>
        <end position="322"/>
    </location>
</feature>
<gene>
    <name evidence="2" type="ORF">BSTOLATCC_MIC16763</name>
</gene>
<comment type="caution">
    <text evidence="2">The sequence shown here is derived from an EMBL/GenBank/DDBJ whole genome shotgun (WGS) entry which is preliminary data.</text>
</comment>
<name>A0AAU9IPB4_9CILI</name>
<organism evidence="2 3">
    <name type="scientific">Blepharisma stoltei</name>
    <dbReference type="NCBI Taxonomy" id="1481888"/>
    <lineage>
        <taxon>Eukaryota</taxon>
        <taxon>Sar</taxon>
        <taxon>Alveolata</taxon>
        <taxon>Ciliophora</taxon>
        <taxon>Postciliodesmatophora</taxon>
        <taxon>Heterotrichea</taxon>
        <taxon>Heterotrichida</taxon>
        <taxon>Blepharismidae</taxon>
        <taxon>Blepharisma</taxon>
    </lineage>
</organism>
<proteinExistence type="predicted"/>
<dbReference type="AlphaFoldDB" id="A0AAU9IPB4"/>
<protein>
    <submittedName>
        <fullName evidence="2">Uncharacterized protein</fullName>
    </submittedName>
</protein>
<dbReference type="Proteomes" id="UP001162131">
    <property type="component" value="Unassembled WGS sequence"/>
</dbReference>
<keyword evidence="3" id="KW-1185">Reference proteome</keyword>
<dbReference type="EMBL" id="CAJZBQ010000016">
    <property type="protein sequence ID" value="CAG9316655.1"/>
    <property type="molecule type" value="Genomic_DNA"/>
</dbReference>
<evidence type="ECO:0000313" key="2">
    <source>
        <dbReference type="EMBL" id="CAG9316655.1"/>
    </source>
</evidence>